<feature type="region of interest" description="Disordered" evidence="1">
    <location>
        <begin position="21"/>
        <end position="50"/>
    </location>
</feature>
<evidence type="ECO:0000313" key="3">
    <source>
        <dbReference type="EMBL" id="KAK4374356.1"/>
    </source>
</evidence>
<proteinExistence type="predicted"/>
<organism evidence="3 4">
    <name type="scientific">Anisodus tanguticus</name>
    <dbReference type="NCBI Taxonomy" id="243964"/>
    <lineage>
        <taxon>Eukaryota</taxon>
        <taxon>Viridiplantae</taxon>
        <taxon>Streptophyta</taxon>
        <taxon>Embryophyta</taxon>
        <taxon>Tracheophyta</taxon>
        <taxon>Spermatophyta</taxon>
        <taxon>Magnoliopsida</taxon>
        <taxon>eudicotyledons</taxon>
        <taxon>Gunneridae</taxon>
        <taxon>Pentapetalae</taxon>
        <taxon>asterids</taxon>
        <taxon>lamiids</taxon>
        <taxon>Solanales</taxon>
        <taxon>Solanaceae</taxon>
        <taxon>Solanoideae</taxon>
        <taxon>Hyoscyameae</taxon>
        <taxon>Anisodus</taxon>
    </lineage>
</organism>
<dbReference type="PANTHER" id="PTHR35275:SF4">
    <property type="entry name" value="ZCF37"/>
    <property type="match status" value="1"/>
</dbReference>
<keyword evidence="2" id="KW-0812">Transmembrane</keyword>
<protein>
    <recommendedName>
        <fullName evidence="5">ZCF37</fullName>
    </recommendedName>
</protein>
<sequence length="212" mass="24693">MFNHFICGNLHHQEDQDYDMETLSPCSTPKRSSKKTSLSRTKNSRHNPYADRGLDKFSALLANLEDKKQKIYTQMGSDDISFVRFVFSNSDSIKPIVVKLKDKNQTWSSDTDYDKQIIKNSEFVDKRTIHEVSNIPASEINRERKVEPKRRIFFRNLKLVNLKKPTYYMPLAIILILVFLAVYGKCFAILCTSIGWYTIPTIKASSRRTKRK</sequence>
<name>A0AAE1SRC5_9SOLA</name>
<evidence type="ECO:0008006" key="5">
    <source>
        <dbReference type="Google" id="ProtNLM"/>
    </source>
</evidence>
<gene>
    <name evidence="3" type="ORF">RND71_005033</name>
</gene>
<feature type="compositionally biased region" description="Low complexity" evidence="1">
    <location>
        <begin position="27"/>
        <end position="41"/>
    </location>
</feature>
<keyword evidence="4" id="KW-1185">Reference proteome</keyword>
<evidence type="ECO:0000313" key="4">
    <source>
        <dbReference type="Proteomes" id="UP001291623"/>
    </source>
</evidence>
<evidence type="ECO:0000256" key="1">
    <source>
        <dbReference type="SAM" id="MobiDB-lite"/>
    </source>
</evidence>
<keyword evidence="2" id="KW-0472">Membrane</keyword>
<evidence type="ECO:0000256" key="2">
    <source>
        <dbReference type="SAM" id="Phobius"/>
    </source>
</evidence>
<dbReference type="EMBL" id="JAVYJV010000003">
    <property type="protein sequence ID" value="KAK4374356.1"/>
    <property type="molecule type" value="Genomic_DNA"/>
</dbReference>
<reference evidence="3" key="1">
    <citation type="submission" date="2023-12" db="EMBL/GenBank/DDBJ databases">
        <title>Genome assembly of Anisodus tanguticus.</title>
        <authorList>
            <person name="Wang Y.-J."/>
        </authorList>
    </citation>
    <scope>NUCLEOTIDE SEQUENCE</scope>
    <source>
        <strain evidence="3">KB-2021</strain>
        <tissue evidence="3">Leaf</tissue>
    </source>
</reference>
<dbReference type="AlphaFoldDB" id="A0AAE1SRC5"/>
<comment type="caution">
    <text evidence="3">The sequence shown here is derived from an EMBL/GenBank/DDBJ whole genome shotgun (WGS) entry which is preliminary data.</text>
</comment>
<accession>A0AAE1SRC5</accession>
<dbReference type="InterPro" id="IPR045880">
    <property type="entry name" value="ZCF37"/>
</dbReference>
<dbReference type="Proteomes" id="UP001291623">
    <property type="component" value="Unassembled WGS sequence"/>
</dbReference>
<feature type="transmembrane region" description="Helical" evidence="2">
    <location>
        <begin position="167"/>
        <end position="199"/>
    </location>
</feature>
<keyword evidence="2" id="KW-1133">Transmembrane helix</keyword>
<dbReference type="PANTHER" id="PTHR35275">
    <property type="entry name" value="ZCF37"/>
    <property type="match status" value="1"/>
</dbReference>